<proteinExistence type="predicted"/>
<dbReference type="GO" id="GO:0000398">
    <property type="term" value="P:mRNA splicing, via spliceosome"/>
    <property type="evidence" value="ECO:0007669"/>
    <property type="project" value="InterPro"/>
</dbReference>
<dbReference type="SUPFAM" id="SSF54236">
    <property type="entry name" value="Ubiquitin-like"/>
    <property type="match status" value="1"/>
</dbReference>
<name>A0A7R9CJW8_TIMCR</name>
<feature type="domain" description="SNRNP25 ubiquitin-like" evidence="2">
    <location>
        <begin position="141"/>
        <end position="230"/>
    </location>
</feature>
<evidence type="ECO:0000313" key="3">
    <source>
        <dbReference type="EMBL" id="CAD7397912.1"/>
    </source>
</evidence>
<dbReference type="InterPro" id="IPR040610">
    <property type="entry name" value="SNRNP25_ubiquitin"/>
</dbReference>
<dbReference type="GO" id="GO:0005689">
    <property type="term" value="C:U12-type spliceosomal complex"/>
    <property type="evidence" value="ECO:0007669"/>
    <property type="project" value="TreeGrafter"/>
</dbReference>
<evidence type="ECO:0000256" key="1">
    <source>
        <dbReference type="SAM" id="MobiDB-lite"/>
    </source>
</evidence>
<feature type="region of interest" description="Disordered" evidence="1">
    <location>
        <begin position="70"/>
        <end position="95"/>
    </location>
</feature>
<accession>A0A7R9CJW8</accession>
<dbReference type="PANTHER" id="PTHR14942:SF0">
    <property type="entry name" value="U11_U12 SMALL NUCLEAR RIBONUCLEOPROTEIN 25 KDA PROTEIN"/>
    <property type="match status" value="1"/>
</dbReference>
<dbReference type="CDD" id="cd17058">
    <property type="entry name" value="Ubl_SNRNP25"/>
    <property type="match status" value="1"/>
</dbReference>
<dbReference type="EMBL" id="OC317601">
    <property type="protein sequence ID" value="CAD7397912.1"/>
    <property type="molecule type" value="Genomic_DNA"/>
</dbReference>
<dbReference type="InterPro" id="IPR029071">
    <property type="entry name" value="Ubiquitin-like_domsf"/>
</dbReference>
<dbReference type="Pfam" id="PF18036">
    <property type="entry name" value="Ubiquitin_4"/>
    <property type="match status" value="1"/>
</dbReference>
<evidence type="ECO:0000259" key="2">
    <source>
        <dbReference type="Pfam" id="PF18036"/>
    </source>
</evidence>
<sequence>MDGVNNWLGTLGFETNKELMDRVNNWQRGLQTLVPWYKYLNLGDNYVYKLSRAEPRSKAVFTLNSNMDEHEQNYSEAKSEVKDKSNSDEDRDTLSHEELVEVTDTTLSELLGQDPLLGDLPQGVTLEEVGAQVALEQGQSMTIKILRGDGEEMAVVVPQHGSTVLDLKRAIRRHVELRLNRSKRSRTLSWRYVWRSHWLYYDAQKLKEDWAQLADYGIHNKSTVKFVKRLREKGVP</sequence>
<organism evidence="3">
    <name type="scientific">Timema cristinae</name>
    <name type="common">Walking stick</name>
    <dbReference type="NCBI Taxonomy" id="61476"/>
    <lineage>
        <taxon>Eukaryota</taxon>
        <taxon>Metazoa</taxon>
        <taxon>Ecdysozoa</taxon>
        <taxon>Arthropoda</taxon>
        <taxon>Hexapoda</taxon>
        <taxon>Insecta</taxon>
        <taxon>Pterygota</taxon>
        <taxon>Neoptera</taxon>
        <taxon>Polyneoptera</taxon>
        <taxon>Phasmatodea</taxon>
        <taxon>Timematodea</taxon>
        <taxon>Timematoidea</taxon>
        <taxon>Timematidae</taxon>
        <taxon>Timema</taxon>
    </lineage>
</organism>
<gene>
    <name evidence="3" type="ORF">TCEB3V08_LOCUS4257</name>
</gene>
<protein>
    <recommendedName>
        <fullName evidence="2">SNRNP25 ubiquitin-like domain-containing protein</fullName>
    </recommendedName>
</protein>
<dbReference type="PANTHER" id="PTHR14942">
    <property type="entry name" value="U11/U12 SMALL NUCLEAR RIBONUCLEOPROTEIN 25 KDA PROTEIN"/>
    <property type="match status" value="1"/>
</dbReference>
<dbReference type="InterPro" id="IPR039690">
    <property type="entry name" value="SNRNP25"/>
</dbReference>
<reference evidence="3" key="1">
    <citation type="submission" date="2020-11" db="EMBL/GenBank/DDBJ databases">
        <authorList>
            <person name="Tran Van P."/>
        </authorList>
    </citation>
    <scope>NUCLEOTIDE SEQUENCE</scope>
</reference>
<dbReference type="AlphaFoldDB" id="A0A7R9CJW8"/>
<dbReference type="Gene3D" id="3.10.20.90">
    <property type="entry name" value="Phosphatidylinositol 3-kinase Catalytic Subunit, Chain A, domain 1"/>
    <property type="match status" value="1"/>
</dbReference>